<dbReference type="OrthoDB" id="2629129at2"/>
<evidence type="ECO:0000313" key="1">
    <source>
        <dbReference type="EMBL" id="PHY93234.1"/>
    </source>
</evidence>
<proteinExistence type="predicted"/>
<keyword evidence="2" id="KW-1185">Reference proteome</keyword>
<dbReference type="EMBL" id="PEBQ01000157">
    <property type="protein sequence ID" value="PHY93234.1"/>
    <property type="molecule type" value="Genomic_DNA"/>
</dbReference>
<dbReference type="Proteomes" id="UP000228751">
    <property type="component" value="Unassembled WGS sequence"/>
</dbReference>
<dbReference type="RefSeq" id="WP_099541884.1">
    <property type="nucleotide sequence ID" value="NZ_PEBQ01000157.1"/>
</dbReference>
<comment type="caution">
    <text evidence="1">The sequence shown here is derived from an EMBL/GenBank/DDBJ whole genome shotgun (WGS) entry which is preliminary data.</text>
</comment>
<accession>A0A2G4R9J2</accession>
<name>A0A2G4R9J2_9PROT</name>
<reference evidence="1 2" key="1">
    <citation type="submission" date="2017-10" db="EMBL/GenBank/DDBJ databases">
        <title>Genomic analysis of the genus Acetobacter.</title>
        <authorList>
            <person name="Kim K.H."/>
            <person name="Chun B.H."/>
            <person name="Son A.R."/>
            <person name="Jeon C.O."/>
        </authorList>
    </citation>
    <scope>NUCLEOTIDE SEQUENCE [LARGE SCALE GENOMIC DNA]</scope>
    <source>
        <strain evidence="1 2">LHT 2458</strain>
    </source>
</reference>
<gene>
    <name evidence="1" type="ORF">CSR02_12580</name>
</gene>
<dbReference type="AlphaFoldDB" id="A0A2G4R9J2"/>
<organism evidence="1 2">
    <name type="scientific">Acetobacter pomorum</name>
    <dbReference type="NCBI Taxonomy" id="65959"/>
    <lineage>
        <taxon>Bacteria</taxon>
        <taxon>Pseudomonadati</taxon>
        <taxon>Pseudomonadota</taxon>
        <taxon>Alphaproteobacteria</taxon>
        <taxon>Acetobacterales</taxon>
        <taxon>Acetobacteraceae</taxon>
        <taxon>Acetobacter</taxon>
    </lineage>
</organism>
<sequence length="132" mass="14886">MKINDLPPFPPDIAEVFVAFGDITFLPDWEEIPPDYKDGIARGAKIAEVLCVGGWDLAAKIFPDLHNTSIDLAVPPSDHVYATGEEHDPVIRFKKVIDAIRMSFQPKHQHKVAGMGYLIDMWAPPKDLYFKR</sequence>
<protein>
    <submittedName>
        <fullName evidence="1">Uncharacterized protein</fullName>
    </submittedName>
</protein>
<evidence type="ECO:0000313" key="2">
    <source>
        <dbReference type="Proteomes" id="UP000228751"/>
    </source>
</evidence>